<gene>
    <name evidence="1" type="ORF">KSB_74800</name>
</gene>
<proteinExistence type="predicted"/>
<sequence length="97" mass="10968">MIVRCHTYIKSNLCLCHNRLASAFRPANGDGFRPAFFSVCRRIDSVQRVTAIYNKSFSTATRLQPQMTYGANRRLTTTMRPVTTTQQTILGKMLAPP</sequence>
<dbReference type="EMBL" id="BNJG01000003">
    <property type="protein sequence ID" value="GHO59005.1"/>
    <property type="molecule type" value="Genomic_DNA"/>
</dbReference>
<accession>A0ABQ3V3E9</accession>
<name>A0ABQ3V3E9_9CHLR</name>
<evidence type="ECO:0000313" key="2">
    <source>
        <dbReference type="Proteomes" id="UP000654345"/>
    </source>
</evidence>
<comment type="caution">
    <text evidence="1">The sequence shown here is derived from an EMBL/GenBank/DDBJ whole genome shotgun (WGS) entry which is preliminary data.</text>
</comment>
<dbReference type="Proteomes" id="UP000654345">
    <property type="component" value="Unassembled WGS sequence"/>
</dbReference>
<organism evidence="1 2">
    <name type="scientific">Ktedonobacter robiniae</name>
    <dbReference type="NCBI Taxonomy" id="2778365"/>
    <lineage>
        <taxon>Bacteria</taxon>
        <taxon>Bacillati</taxon>
        <taxon>Chloroflexota</taxon>
        <taxon>Ktedonobacteria</taxon>
        <taxon>Ktedonobacterales</taxon>
        <taxon>Ktedonobacteraceae</taxon>
        <taxon>Ktedonobacter</taxon>
    </lineage>
</organism>
<reference evidence="1 2" key="1">
    <citation type="journal article" date="2021" name="Int. J. Syst. Evol. Microbiol.">
        <title>Reticulibacter mediterranei gen. nov., sp. nov., within the new family Reticulibacteraceae fam. nov., and Ktedonospora formicarum gen. nov., sp. nov., Ktedonobacter robiniae sp. nov., Dictyobacter formicarum sp. nov. and Dictyobacter arantiisoli sp. nov., belonging to the class Ktedonobacteria.</title>
        <authorList>
            <person name="Yabe S."/>
            <person name="Zheng Y."/>
            <person name="Wang C.M."/>
            <person name="Sakai Y."/>
            <person name="Abe K."/>
            <person name="Yokota A."/>
            <person name="Donadio S."/>
            <person name="Cavaletti L."/>
            <person name="Monciardini P."/>
        </authorList>
    </citation>
    <scope>NUCLEOTIDE SEQUENCE [LARGE SCALE GENOMIC DNA]</scope>
    <source>
        <strain evidence="1 2">SOSP1-30</strain>
    </source>
</reference>
<keyword evidence="2" id="KW-1185">Reference proteome</keyword>
<evidence type="ECO:0000313" key="1">
    <source>
        <dbReference type="EMBL" id="GHO59005.1"/>
    </source>
</evidence>
<protein>
    <submittedName>
        <fullName evidence="1">Uncharacterized protein</fullName>
    </submittedName>
</protein>